<dbReference type="SUPFAM" id="SSF63829">
    <property type="entry name" value="Calcium-dependent phosphotriesterase"/>
    <property type="match status" value="1"/>
</dbReference>
<dbReference type="EMBL" id="RBXT01000001">
    <property type="protein sequence ID" value="RKT80004.1"/>
    <property type="molecule type" value="Genomic_DNA"/>
</dbReference>
<dbReference type="NCBIfam" id="NF033206">
    <property type="entry name" value="ScyE_fam"/>
    <property type="match status" value="1"/>
</dbReference>
<feature type="chain" id="PRO_5036117010" description="ScyD/ScyE family protein" evidence="1">
    <location>
        <begin position="30"/>
        <end position="376"/>
    </location>
</feature>
<reference evidence="2 5" key="2">
    <citation type="submission" date="2020-08" db="EMBL/GenBank/DDBJ databases">
        <title>Genomic Encyclopedia of Type Strains, Phase IV (KMG-V): Genome sequencing to study the core and pangenomes of soil and plant-associated prokaryotes.</title>
        <authorList>
            <person name="Whitman W."/>
        </authorList>
    </citation>
    <scope>NUCLEOTIDE SEQUENCE [LARGE SCALE GENOMIC DNA]</scope>
    <source>
        <strain evidence="2 5">B3ACCR2</strain>
    </source>
</reference>
<dbReference type="SUPFAM" id="SSF50974">
    <property type="entry name" value="Nitrous oxide reductase, N-terminal domain"/>
    <property type="match status" value="1"/>
</dbReference>
<protein>
    <recommendedName>
        <fullName evidence="6">ScyD/ScyE family protein</fullName>
    </recommendedName>
</protein>
<dbReference type="RefSeq" id="WP_121034799.1">
    <property type="nucleotide sequence ID" value="NZ_JACHVT010000007.1"/>
</dbReference>
<dbReference type="OrthoDB" id="928769at2"/>
<dbReference type="InterPro" id="IPR048031">
    <property type="entry name" value="ScyD/ScyE-like"/>
</dbReference>
<evidence type="ECO:0008006" key="6">
    <source>
        <dbReference type="Google" id="ProtNLM"/>
    </source>
</evidence>
<organism evidence="3 4">
    <name type="scientific">Terracoccus luteus</name>
    <dbReference type="NCBI Taxonomy" id="53356"/>
    <lineage>
        <taxon>Bacteria</taxon>
        <taxon>Bacillati</taxon>
        <taxon>Actinomycetota</taxon>
        <taxon>Actinomycetes</taxon>
        <taxon>Micrococcales</taxon>
        <taxon>Intrasporangiaceae</taxon>
        <taxon>Terracoccus</taxon>
    </lineage>
</organism>
<dbReference type="Gene3D" id="2.120.10.30">
    <property type="entry name" value="TolB, C-terminal domain"/>
    <property type="match status" value="1"/>
</dbReference>
<name>A0A495Y3E1_9MICO</name>
<keyword evidence="1" id="KW-0732">Signal</keyword>
<sequence>MRRTRLITAATAAAALTTIGLVSAPGAGAAGSTGSSDTSRGRVLTTDVIAPYQMAATAKGAYVADGFTNTLSLLRKDGSLSVVATGTGSEIGGVDASPDGRSIAWLSTTFPSGPGESFSSSITIRTQGKKDVVANLGKYEKTMNPDRDVTYGIVKNGNPCAREALRGLTGGPATYKGLLDSHPYAVASWGDGWIVADAAGNDLLKVDAKGAISTLAVLPAQPITFTAEMAAAVGAPDCVVGVTYAFESVPTDVEVDYRGNLVVTTLPGGPESPALGARGSVWTLNPTSGALKRLATGFLGATNAAIGPDGVYVAELFAGRITKVDWSGRKSLFTKVANPLSLEVRGGTLYAGTLADIDMSTGQVDGPGSIRSYWIL</sequence>
<proteinExistence type="predicted"/>
<accession>A0A495Y3E1</accession>
<dbReference type="InterPro" id="IPR011042">
    <property type="entry name" value="6-blade_b-propeller_TolB-like"/>
</dbReference>
<dbReference type="Proteomes" id="UP000590811">
    <property type="component" value="Unassembled WGS sequence"/>
</dbReference>
<comment type="caution">
    <text evidence="3">The sequence shown here is derived from an EMBL/GenBank/DDBJ whole genome shotgun (WGS) entry which is preliminary data.</text>
</comment>
<evidence type="ECO:0000256" key="1">
    <source>
        <dbReference type="SAM" id="SignalP"/>
    </source>
</evidence>
<evidence type="ECO:0000313" key="2">
    <source>
        <dbReference type="EMBL" id="MBB2987891.1"/>
    </source>
</evidence>
<evidence type="ECO:0000313" key="3">
    <source>
        <dbReference type="EMBL" id="RKT80004.1"/>
    </source>
</evidence>
<feature type="signal peptide" evidence="1">
    <location>
        <begin position="1"/>
        <end position="29"/>
    </location>
</feature>
<gene>
    <name evidence="3" type="ORF">DFJ68_3483</name>
    <name evidence="2" type="ORF">FHW14_003080</name>
</gene>
<keyword evidence="4" id="KW-1185">Reference proteome</keyword>
<reference evidence="3 4" key="1">
    <citation type="submission" date="2018-10" db="EMBL/GenBank/DDBJ databases">
        <title>Sequencing the genomes of 1000 actinobacteria strains.</title>
        <authorList>
            <person name="Klenk H.-P."/>
        </authorList>
    </citation>
    <scope>NUCLEOTIDE SEQUENCE [LARGE SCALE GENOMIC DNA]</scope>
    <source>
        <strain evidence="3 4">DSM 44267</strain>
    </source>
</reference>
<dbReference type="EMBL" id="JACHVT010000007">
    <property type="protein sequence ID" value="MBB2987891.1"/>
    <property type="molecule type" value="Genomic_DNA"/>
</dbReference>
<dbReference type="Proteomes" id="UP000278440">
    <property type="component" value="Unassembled WGS sequence"/>
</dbReference>
<dbReference type="InterPro" id="IPR011045">
    <property type="entry name" value="N2O_reductase_N"/>
</dbReference>
<evidence type="ECO:0000313" key="4">
    <source>
        <dbReference type="Proteomes" id="UP000278440"/>
    </source>
</evidence>
<evidence type="ECO:0000313" key="5">
    <source>
        <dbReference type="Proteomes" id="UP000590811"/>
    </source>
</evidence>
<dbReference type="AlphaFoldDB" id="A0A495Y3E1"/>